<dbReference type="PANTHER" id="PTHR13402:SF6">
    <property type="entry name" value="SECRETORY 16, ISOFORM I"/>
    <property type="match status" value="1"/>
</dbReference>
<evidence type="ECO:0000256" key="3">
    <source>
        <dbReference type="ARBA" id="ARBA00022448"/>
    </source>
</evidence>
<feature type="domain" description="Sec16 Sec23-binding" evidence="8">
    <location>
        <begin position="1271"/>
        <end position="1506"/>
    </location>
</feature>
<dbReference type="GO" id="GO:0070971">
    <property type="term" value="C:endoplasmic reticulum exit site"/>
    <property type="evidence" value="ECO:0007669"/>
    <property type="project" value="UniProtKB-ARBA"/>
</dbReference>
<feature type="domain" description="Sec16 central conserved" evidence="9">
    <location>
        <begin position="1102"/>
        <end position="1199"/>
    </location>
</feature>
<evidence type="ECO:0000256" key="1">
    <source>
        <dbReference type="ARBA" id="ARBA00004240"/>
    </source>
</evidence>
<feature type="region of interest" description="Disordered" evidence="7">
    <location>
        <begin position="617"/>
        <end position="695"/>
    </location>
</feature>
<reference evidence="10 11" key="1">
    <citation type="submission" date="2024-11" db="EMBL/GenBank/DDBJ databases">
        <title>Chromosome-level genome assembly of the freshwater bivalve Anodonta woodiana.</title>
        <authorList>
            <person name="Chen X."/>
        </authorList>
    </citation>
    <scope>NUCLEOTIDE SEQUENCE [LARGE SCALE GENOMIC DNA]</scope>
    <source>
        <strain evidence="10">MN2024</strain>
        <tissue evidence="10">Gills</tissue>
    </source>
</reference>
<feature type="compositionally biased region" description="Basic and acidic residues" evidence="7">
    <location>
        <begin position="718"/>
        <end position="730"/>
    </location>
</feature>
<feature type="compositionally biased region" description="Basic and acidic residues" evidence="7">
    <location>
        <begin position="827"/>
        <end position="875"/>
    </location>
</feature>
<dbReference type="PANTHER" id="PTHR13402">
    <property type="entry name" value="RGPR-RELATED"/>
    <property type="match status" value="1"/>
</dbReference>
<feature type="region of interest" description="Disordered" evidence="7">
    <location>
        <begin position="819"/>
        <end position="992"/>
    </location>
</feature>
<dbReference type="Proteomes" id="UP001634394">
    <property type="component" value="Unassembled WGS sequence"/>
</dbReference>
<evidence type="ECO:0000259" key="9">
    <source>
        <dbReference type="Pfam" id="PF12932"/>
    </source>
</evidence>
<feature type="compositionally biased region" description="Polar residues" evidence="7">
    <location>
        <begin position="1960"/>
        <end position="2013"/>
    </location>
</feature>
<proteinExistence type="inferred from homology"/>
<feature type="compositionally biased region" description="Low complexity" evidence="7">
    <location>
        <begin position="228"/>
        <end position="240"/>
    </location>
</feature>
<evidence type="ECO:0000313" key="10">
    <source>
        <dbReference type="EMBL" id="KAL3871831.1"/>
    </source>
</evidence>
<dbReference type="Pfam" id="PF12931">
    <property type="entry name" value="TPR_Sec16"/>
    <property type="match status" value="1"/>
</dbReference>
<feature type="compositionally biased region" description="Basic and acidic residues" evidence="7">
    <location>
        <begin position="886"/>
        <end position="909"/>
    </location>
</feature>
<feature type="compositionally biased region" description="Basic and acidic residues" evidence="7">
    <location>
        <begin position="1759"/>
        <end position="1773"/>
    </location>
</feature>
<gene>
    <name evidence="10" type="ORF">ACJMK2_039803</name>
</gene>
<name>A0ABD3WE20_SINWO</name>
<feature type="compositionally biased region" description="Polar residues" evidence="7">
    <location>
        <begin position="241"/>
        <end position="257"/>
    </location>
</feature>
<feature type="compositionally biased region" description="Polar residues" evidence="7">
    <location>
        <begin position="1"/>
        <end position="19"/>
    </location>
</feature>
<dbReference type="GO" id="GO:0000139">
    <property type="term" value="C:Golgi membrane"/>
    <property type="evidence" value="ECO:0007669"/>
    <property type="project" value="UniProtKB-SubCell"/>
</dbReference>
<comment type="caution">
    <text evidence="10">The sequence shown here is derived from an EMBL/GenBank/DDBJ whole genome shotgun (WGS) entry which is preliminary data.</text>
</comment>
<keyword evidence="5 6" id="KW-0931">ER-Golgi transport</keyword>
<organism evidence="10 11">
    <name type="scientific">Sinanodonta woodiana</name>
    <name type="common">Chinese pond mussel</name>
    <name type="synonym">Anodonta woodiana</name>
    <dbReference type="NCBI Taxonomy" id="1069815"/>
    <lineage>
        <taxon>Eukaryota</taxon>
        <taxon>Metazoa</taxon>
        <taxon>Spiralia</taxon>
        <taxon>Lophotrochozoa</taxon>
        <taxon>Mollusca</taxon>
        <taxon>Bivalvia</taxon>
        <taxon>Autobranchia</taxon>
        <taxon>Heteroconchia</taxon>
        <taxon>Palaeoheterodonta</taxon>
        <taxon>Unionida</taxon>
        <taxon>Unionoidea</taxon>
        <taxon>Unionidae</taxon>
        <taxon>Unioninae</taxon>
        <taxon>Sinanodonta</taxon>
    </lineage>
</organism>
<feature type="region of interest" description="Disordered" evidence="7">
    <location>
        <begin position="228"/>
        <end position="262"/>
    </location>
</feature>
<dbReference type="Gene3D" id="1.25.40.1030">
    <property type="match status" value="1"/>
</dbReference>
<keyword evidence="11" id="KW-1185">Reference proteome</keyword>
<feature type="compositionally biased region" description="Basic and acidic residues" evidence="7">
    <location>
        <begin position="630"/>
        <end position="650"/>
    </location>
</feature>
<feature type="compositionally biased region" description="Basic and acidic residues" evidence="7">
    <location>
        <begin position="917"/>
        <end position="934"/>
    </location>
</feature>
<feature type="compositionally biased region" description="Polar residues" evidence="7">
    <location>
        <begin position="1928"/>
        <end position="1950"/>
    </location>
</feature>
<dbReference type="InterPro" id="IPR024340">
    <property type="entry name" value="Sec16_CCD"/>
</dbReference>
<feature type="region of interest" description="Disordered" evidence="7">
    <location>
        <begin position="1875"/>
        <end position="2049"/>
    </location>
</feature>
<comment type="subcellular location">
    <subcellularLocation>
        <location evidence="1">Endoplasmic reticulum</location>
    </subcellularLocation>
    <subcellularLocation>
        <location evidence="6">Golgi apparatus membrane</location>
    </subcellularLocation>
</comment>
<evidence type="ECO:0000256" key="6">
    <source>
        <dbReference type="RuleBase" id="RU364101"/>
    </source>
</evidence>
<dbReference type="EMBL" id="JBJQND010000007">
    <property type="protein sequence ID" value="KAL3871831.1"/>
    <property type="molecule type" value="Genomic_DNA"/>
</dbReference>
<feature type="region of interest" description="Disordered" evidence="7">
    <location>
        <begin position="1"/>
        <end position="20"/>
    </location>
</feature>
<dbReference type="Pfam" id="PF12932">
    <property type="entry name" value="Sec16"/>
    <property type="match status" value="1"/>
</dbReference>
<feature type="compositionally biased region" description="Basic and acidic residues" evidence="7">
    <location>
        <begin position="1815"/>
        <end position="1835"/>
    </location>
</feature>
<evidence type="ECO:0000313" key="11">
    <source>
        <dbReference type="Proteomes" id="UP001634394"/>
    </source>
</evidence>
<dbReference type="GO" id="GO:0015031">
    <property type="term" value="P:protein transport"/>
    <property type="evidence" value="ECO:0007669"/>
    <property type="project" value="UniProtKB-KW"/>
</dbReference>
<feature type="region of interest" description="Disordered" evidence="7">
    <location>
        <begin position="529"/>
        <end position="580"/>
    </location>
</feature>
<comment type="similarity">
    <text evidence="2 6">Belongs to the SEC16 family.</text>
</comment>
<feature type="compositionally biased region" description="Basic and acidic residues" evidence="7">
    <location>
        <begin position="946"/>
        <end position="992"/>
    </location>
</feature>
<feature type="region of interest" description="Disordered" evidence="7">
    <location>
        <begin position="323"/>
        <end position="343"/>
    </location>
</feature>
<feature type="compositionally biased region" description="Polar residues" evidence="7">
    <location>
        <begin position="1795"/>
        <end position="1812"/>
    </location>
</feature>
<keyword evidence="3 6" id="KW-0813">Transport</keyword>
<dbReference type="CDD" id="cd09233">
    <property type="entry name" value="ACE1-Sec16-like"/>
    <property type="match status" value="1"/>
</dbReference>
<feature type="region of interest" description="Disordered" evidence="7">
    <location>
        <begin position="718"/>
        <end position="747"/>
    </location>
</feature>
<dbReference type="InterPro" id="IPR024298">
    <property type="entry name" value="Sec16_Sec23-bd"/>
</dbReference>
<keyword evidence="4 6" id="KW-0256">Endoplasmic reticulum</keyword>
<keyword evidence="6" id="KW-0472">Membrane</keyword>
<evidence type="ECO:0000256" key="5">
    <source>
        <dbReference type="ARBA" id="ARBA00022892"/>
    </source>
</evidence>
<feature type="region of interest" description="Disordered" evidence="7">
    <location>
        <begin position="1728"/>
        <end position="1835"/>
    </location>
</feature>
<evidence type="ECO:0000256" key="7">
    <source>
        <dbReference type="SAM" id="MobiDB-lite"/>
    </source>
</evidence>
<feature type="compositionally biased region" description="Polar residues" evidence="7">
    <location>
        <begin position="529"/>
        <end position="546"/>
    </location>
</feature>
<evidence type="ECO:0000256" key="4">
    <source>
        <dbReference type="ARBA" id="ARBA00022824"/>
    </source>
</evidence>
<accession>A0ABD3WE20</accession>
<evidence type="ECO:0000259" key="8">
    <source>
        <dbReference type="Pfam" id="PF12931"/>
    </source>
</evidence>
<keyword evidence="6" id="KW-0653">Protein transport</keyword>
<feature type="compositionally biased region" description="Polar residues" evidence="7">
    <location>
        <begin position="1728"/>
        <end position="1758"/>
    </location>
</feature>
<keyword evidence="6" id="KW-0333">Golgi apparatus</keyword>
<dbReference type="GO" id="GO:0016192">
    <property type="term" value="P:vesicle-mediated transport"/>
    <property type="evidence" value="ECO:0007669"/>
    <property type="project" value="UniProtKB-KW"/>
</dbReference>
<sequence length="2049" mass="230940">MSHSASWNSEGAAQGSDTGQIKFYDPTKFQADSNTQTSTYIGQQPVQTDGLQVNQHVDGSSWPNNWAWDPMTYQNNGQGQDLTPDVNQSGNIPLDQQQVYYNQWYNQGQGQYVQGPEQYVQGQWGSVDPNQMSQQQHYWQLGQDGNTTYNHAWNNADSNQYNLDPSQWIGNGNLRPGFEHQYDYGGQHTDFNSTGDSNILDTHNHGTAANTEINADAQMENTVLRPFSQTSKSLSNSQSSATESTDQSVSTSDSFEGSTVPGIYVKDDIEPTFASEIISSNHPGQTMPKSEVTRLKAELENPLYLRTCSNISDISNESLRSYNNKTEDSLSDSDEADTNNPVERISNQMGNISLQEKEHGNNQGYNPLPVITYSPLQTSAGLPLNLNQSAGYGQETSKMSMQYSENQPLNHVVNQAEETVDQSSQEQQGFGDWEMVQPQGLSSSSQHSREGSLDNNVHFFIGSEQSSSRNTPSKLSDSSVNQVIEESSLKAVSEFSNPQVDLNNFHLPLKKENQDSSSNVVGNVNSSLLNASTNVKPPPSSYSDENATPPKGSGANGDNPFRKSAMKSSSRNSPKQPLSLVTQGDSYLQRVKEADNLLLNQSISPIPTIHDEYNVKQQETPPSAKYQSKHQSEIKPNVDDGKRHHLDIKNDLPVSASKELTKLPPESPIMPRKESPFQPLPTRRKETDSKRMPVKASHDLLPSSKVVGKEKITAKSYIRERLERDRKSPDPDSILSARSTAKVTKEGKSYAFQSMQSKRTESNRSRHNVSPATTLWDTELSVATNILLCPTLTTVPDSSKGKTGPEELTPVVSLISSLSNQIQSNDSKGKGSESYQTERSHQREKVEVPRGRDTQKYQSEKRREERDASLENEKKGIHRRNQSMESLDREVMESTQDHKRSDSREREPYDNYYGSRYYRDRGGYGRVDSYDRPHSRSSQPQGDYFGRSKDPLYKRDEQYDRPRSRQAEDRPLSRNQESERPRSRTEYTRDYNRDSRYRGYDYDYYQYYDSRYYDDYYYRGYYDESGYYHRAPYEDRFQYPPELKQSYGQGNSSHPGYDSSYYYDHYYNRSGYDHSDGSWLDHTDAEPRRQTPERFMIPHLRASFGPGGQLVKVLPNRPTEGQPATVEIYELESLIPDNEERDQMKEFPGPLVKNDTHKNDVVVFCQKKARACAENINMMDRESAELIWRFLELLIKQNGIVVGTDIADLLLEGHEPTTHDYSQSGVRISHSMDNLDSVSDSDVDQSVTSMTVDRSIINKDRQMEDVTDRFRHLLLYGRKKDALEWAMKNKLWGHALFLASKMDTRTHATVMTRFANVAMRMNDPLQTLYQLMSGRQPAAVTCIVEEKWGDWRPHLAMILSNQSHKPDLDRKSITSLGDTLAAKGYLYASHFCYMMSQIPFGSYNKKSSKIVLVGSSHSLPLEAFASNEAIQCTEIYEYALALGNTPFSWTYYQYFKFLYATRLIEYGYPEQALQYFEVISRHIQMMPGCFQPVLVKLVYELANQLKFYDAQRLQEGDDAEDPEWLTQLYQLLQRFEDGSIQPISGTVTPMGHYAGTTASSESGEVAAYTQGLDAAAPQSQMEPAHIEYQQPTYSSQGYQQYQEHQQYPQYQQQGPQDNVNEPFQQQYLQTGSGEQGQATNIGDQQGLANQQQAYLTNSRTSHQYWSGYFNNYQQQGQGENQWQAQQPQMTNQITAPTDVTNQGQISSSVNNTTSNQNESAANIDYWTMGNQNAGSSSGNIVSDAPRTQRQGSIASTKSFSRENSSDQEAKVEDNPYLFTQHRPIIAPKLRKRTISETSNDSLKGSTTSSAPKNESIPEKKEEKAEKTGGSKSKEGEGIFAGFFRKLISKPKNEMILPDDKDPSIIWDPVKKRWVNTDDDSQQTEIASTPPPKDIELKGSKPPGNPPQGRAFGKGRGARQQYVDVLNPKPTNSASVPSSLFNVLPSSQSSPAIFVPGGSTGNSVARSSQSQNARKMSQPVTEETNQMPDTSLSESGRELSMTNAQKQQQDQSHPQAPMMMFNPAQFQSAQDASKGAGTGSRLTQRRTYPK</sequence>
<feature type="compositionally biased region" description="Polar residues" evidence="7">
    <location>
        <begin position="566"/>
        <end position="580"/>
    </location>
</feature>
<evidence type="ECO:0000256" key="2">
    <source>
        <dbReference type="ARBA" id="ARBA00005927"/>
    </source>
</evidence>
<protein>
    <recommendedName>
        <fullName evidence="6">Protein transport protein sec16</fullName>
    </recommendedName>
</protein>